<dbReference type="Gene3D" id="3.40.50.720">
    <property type="entry name" value="NAD(P)-binding Rossmann-like Domain"/>
    <property type="match status" value="1"/>
</dbReference>
<dbReference type="CDD" id="cd11642">
    <property type="entry name" value="SUMT"/>
    <property type="match status" value="1"/>
</dbReference>
<keyword evidence="9" id="KW-0456">Lyase</keyword>
<keyword evidence="6" id="KW-0949">S-adenosyl-L-methionine</keyword>
<dbReference type="NCBIfam" id="NF004790">
    <property type="entry name" value="PRK06136.1"/>
    <property type="match status" value="1"/>
</dbReference>
<comment type="pathway">
    <text evidence="12">Porphyrin-containing compound metabolism; siroheme biosynthesis; precorrin-2 from uroporphyrinogen III: step 1/1.</text>
</comment>
<evidence type="ECO:0000313" key="21">
    <source>
        <dbReference type="Proteomes" id="UP000321635"/>
    </source>
</evidence>
<name>A0A511X8C0_9PROT</name>
<comment type="similarity">
    <text evidence="2 16">Belongs to the precorrin methyltransferase family.</text>
</comment>
<evidence type="ECO:0000313" key="20">
    <source>
        <dbReference type="EMBL" id="GEN59187.1"/>
    </source>
</evidence>
<evidence type="ECO:0000256" key="14">
    <source>
        <dbReference type="ARBA" id="ARBA00060548"/>
    </source>
</evidence>
<comment type="catalytic activity">
    <reaction evidence="13">
        <text>precorrin-2 + NAD(+) = sirohydrochlorin + NADH + 2 H(+)</text>
        <dbReference type="Rhea" id="RHEA:15613"/>
        <dbReference type="ChEBI" id="CHEBI:15378"/>
        <dbReference type="ChEBI" id="CHEBI:57540"/>
        <dbReference type="ChEBI" id="CHEBI:57945"/>
        <dbReference type="ChEBI" id="CHEBI:58351"/>
        <dbReference type="ChEBI" id="CHEBI:58827"/>
        <dbReference type="EC" id="1.3.1.76"/>
    </reaction>
</comment>
<dbReference type="EMBL" id="BJYF01000005">
    <property type="protein sequence ID" value="GEN59187.1"/>
    <property type="molecule type" value="Genomic_DNA"/>
</dbReference>
<keyword evidence="8" id="KW-0520">NAD</keyword>
<dbReference type="Pfam" id="PF00590">
    <property type="entry name" value="TP_methylase"/>
    <property type="match status" value="1"/>
</dbReference>
<keyword evidence="5 16" id="KW-0808">Transferase</keyword>
<dbReference type="SUPFAM" id="SSF51735">
    <property type="entry name" value="NAD(P)-binding Rossmann-fold domains"/>
    <property type="match status" value="1"/>
</dbReference>
<dbReference type="InterPro" id="IPR006366">
    <property type="entry name" value="CobA/CysG_C"/>
</dbReference>
<keyword evidence="3" id="KW-0169">Cobalamin biosynthesis</keyword>
<dbReference type="Gene3D" id="3.30.160.110">
    <property type="entry name" value="Siroheme synthase, domain 2"/>
    <property type="match status" value="1"/>
</dbReference>
<dbReference type="SUPFAM" id="SSF53790">
    <property type="entry name" value="Tetrapyrrole methylase"/>
    <property type="match status" value="1"/>
</dbReference>
<dbReference type="GO" id="GO:0043115">
    <property type="term" value="F:precorrin-2 dehydrogenase activity"/>
    <property type="evidence" value="ECO:0007669"/>
    <property type="project" value="UniProtKB-EC"/>
</dbReference>
<dbReference type="FunFam" id="3.30.950.10:FF:000001">
    <property type="entry name" value="Siroheme synthase"/>
    <property type="match status" value="1"/>
</dbReference>
<evidence type="ECO:0000256" key="7">
    <source>
        <dbReference type="ARBA" id="ARBA00023002"/>
    </source>
</evidence>
<evidence type="ECO:0000256" key="2">
    <source>
        <dbReference type="ARBA" id="ARBA00005879"/>
    </source>
</evidence>
<comment type="pathway">
    <text evidence="1">Porphyrin-containing compound metabolism; siroheme biosynthesis; sirohydrochlorin from precorrin-2: step 1/1.</text>
</comment>
<dbReference type="Pfam" id="PF10414">
    <property type="entry name" value="CysG_dimeriser"/>
    <property type="match status" value="1"/>
</dbReference>
<dbReference type="PROSITE" id="PS00839">
    <property type="entry name" value="SUMT_1"/>
    <property type="match status" value="1"/>
</dbReference>
<feature type="domain" description="Sirohaem synthase dimerisation" evidence="18">
    <location>
        <begin position="220"/>
        <end position="275"/>
    </location>
</feature>
<dbReference type="Gene3D" id="1.10.8.210">
    <property type="entry name" value="Sirohaem synthase, dimerisation domain"/>
    <property type="match status" value="1"/>
</dbReference>
<dbReference type="GO" id="GO:0051266">
    <property type="term" value="F:sirohydrochlorin ferrochelatase activity"/>
    <property type="evidence" value="ECO:0007669"/>
    <property type="project" value="InterPro"/>
</dbReference>
<dbReference type="PIRSF" id="PIRSF036426">
    <property type="entry name" value="Sirohaem_synth"/>
    <property type="match status" value="1"/>
</dbReference>
<dbReference type="InterPro" id="IPR012409">
    <property type="entry name" value="Sirohaem_synth"/>
</dbReference>
<evidence type="ECO:0000256" key="16">
    <source>
        <dbReference type="RuleBase" id="RU003960"/>
    </source>
</evidence>
<dbReference type="GO" id="GO:0051287">
    <property type="term" value="F:NAD binding"/>
    <property type="evidence" value="ECO:0007669"/>
    <property type="project" value="InterPro"/>
</dbReference>
<evidence type="ECO:0000259" key="19">
    <source>
        <dbReference type="Pfam" id="PF14824"/>
    </source>
</evidence>
<dbReference type="STRING" id="1120919.GCA_000429165_01833"/>
<dbReference type="InterPro" id="IPR050161">
    <property type="entry name" value="Siro_Cobalamin_biosynth"/>
</dbReference>
<evidence type="ECO:0000256" key="10">
    <source>
        <dbReference type="ARBA" id="ARBA00023244"/>
    </source>
</evidence>
<organism evidence="20 21">
    <name type="scientific">Acetobacter nitrogenifigens DSM 23921 = NBRC 105050</name>
    <dbReference type="NCBI Taxonomy" id="1120919"/>
    <lineage>
        <taxon>Bacteria</taxon>
        <taxon>Pseudomonadati</taxon>
        <taxon>Pseudomonadota</taxon>
        <taxon>Alphaproteobacteria</taxon>
        <taxon>Acetobacterales</taxon>
        <taxon>Acetobacteraceae</taxon>
        <taxon>Acetobacter</taxon>
    </lineage>
</organism>
<evidence type="ECO:0000256" key="6">
    <source>
        <dbReference type="ARBA" id="ARBA00022691"/>
    </source>
</evidence>
<dbReference type="NCBIfam" id="TIGR01470">
    <property type="entry name" value="cysG_Nterm"/>
    <property type="match status" value="1"/>
</dbReference>
<dbReference type="InterPro" id="IPR028281">
    <property type="entry name" value="Sirohaem_synthase_central"/>
</dbReference>
<dbReference type="GO" id="GO:0009236">
    <property type="term" value="P:cobalamin biosynthetic process"/>
    <property type="evidence" value="ECO:0007669"/>
    <property type="project" value="UniProtKB-KW"/>
</dbReference>
<dbReference type="Pfam" id="PF13241">
    <property type="entry name" value="NAD_binding_7"/>
    <property type="match status" value="1"/>
</dbReference>
<dbReference type="InterPro" id="IPR014777">
    <property type="entry name" value="4pyrrole_Mease_sub1"/>
</dbReference>
<dbReference type="PROSITE" id="PS00840">
    <property type="entry name" value="SUMT_2"/>
    <property type="match status" value="1"/>
</dbReference>
<evidence type="ECO:0000256" key="15">
    <source>
        <dbReference type="PIRSR" id="PIRSR036426-1"/>
    </source>
</evidence>
<dbReference type="Pfam" id="PF14824">
    <property type="entry name" value="Sirohm_synth_M"/>
    <property type="match status" value="1"/>
</dbReference>
<dbReference type="PANTHER" id="PTHR45790:SF1">
    <property type="entry name" value="SIROHEME SYNTHASE"/>
    <property type="match status" value="1"/>
</dbReference>
<dbReference type="NCBIfam" id="TIGR01469">
    <property type="entry name" value="cobA_cysG_Cterm"/>
    <property type="match status" value="1"/>
</dbReference>
<keyword evidence="11" id="KW-0511">Multifunctional enzyme</keyword>
<dbReference type="InterPro" id="IPR036291">
    <property type="entry name" value="NAD(P)-bd_dom_sf"/>
</dbReference>
<proteinExistence type="inferred from homology"/>
<dbReference type="SUPFAM" id="SSF75615">
    <property type="entry name" value="Siroheme synthase middle domains-like"/>
    <property type="match status" value="1"/>
</dbReference>
<comment type="pathway">
    <text evidence="14">Cofactor biosynthesis; adenosylcobalamin biosynthesis; precorrin-2 from uroporphyrinogen III: step 1/1.</text>
</comment>
<reference evidence="20 21" key="1">
    <citation type="submission" date="2019-07" db="EMBL/GenBank/DDBJ databases">
        <title>Whole genome shotgun sequence of Acetobacter nitrogenifigens NBRC 105050.</title>
        <authorList>
            <person name="Hosoyama A."/>
            <person name="Uohara A."/>
            <person name="Ohji S."/>
            <person name="Ichikawa N."/>
        </authorList>
    </citation>
    <scope>NUCLEOTIDE SEQUENCE [LARGE SCALE GENOMIC DNA]</scope>
    <source>
        <strain evidence="20 21">NBRC 105050</strain>
    </source>
</reference>
<evidence type="ECO:0000256" key="13">
    <source>
        <dbReference type="ARBA" id="ARBA00047561"/>
    </source>
</evidence>
<dbReference type="Proteomes" id="UP000321635">
    <property type="component" value="Unassembled WGS sequence"/>
</dbReference>
<evidence type="ECO:0000256" key="9">
    <source>
        <dbReference type="ARBA" id="ARBA00023239"/>
    </source>
</evidence>
<dbReference type="Gene3D" id="3.30.950.10">
    <property type="entry name" value="Methyltransferase, Cobalt-precorrin-4 Transmethylase, Domain 2"/>
    <property type="match status" value="1"/>
</dbReference>
<dbReference type="UniPathway" id="UPA00262">
    <property type="reaction ID" value="UER00211"/>
</dbReference>
<dbReference type="InterPro" id="IPR000878">
    <property type="entry name" value="4pyrrol_Mease"/>
</dbReference>
<dbReference type="AlphaFoldDB" id="A0A511X8C0"/>
<keyword evidence="10" id="KW-0627">Porphyrin biosynthesis</keyword>
<evidence type="ECO:0000256" key="1">
    <source>
        <dbReference type="ARBA" id="ARBA00005010"/>
    </source>
</evidence>
<feature type="domain" description="Siroheme synthase central" evidence="19">
    <location>
        <begin position="188"/>
        <end position="215"/>
    </location>
</feature>
<comment type="caution">
    <text evidence="20">The sequence shown here is derived from an EMBL/GenBank/DDBJ whole genome shotgun (WGS) entry which is preliminary data.</text>
</comment>
<evidence type="ECO:0000256" key="12">
    <source>
        <dbReference type="ARBA" id="ARBA00025705"/>
    </source>
</evidence>
<evidence type="ECO:0000256" key="8">
    <source>
        <dbReference type="ARBA" id="ARBA00023027"/>
    </source>
</evidence>
<dbReference type="PANTHER" id="PTHR45790">
    <property type="entry name" value="SIROHEME SYNTHASE-RELATED"/>
    <property type="match status" value="1"/>
</dbReference>
<dbReference type="InterPro" id="IPR003043">
    <property type="entry name" value="Uropor_MeTrfase_CS"/>
</dbReference>
<protein>
    <submittedName>
        <fullName evidence="20">Siroheme synthase 3</fullName>
    </submittedName>
</protein>
<dbReference type="InterPro" id="IPR014776">
    <property type="entry name" value="4pyrrole_Mease_sub2"/>
</dbReference>
<evidence type="ECO:0000256" key="3">
    <source>
        <dbReference type="ARBA" id="ARBA00022573"/>
    </source>
</evidence>
<dbReference type="InterPro" id="IPR019478">
    <property type="entry name" value="Sirohaem_synthase_dimer_dom"/>
</dbReference>
<feature type="domain" description="Tetrapyrrole methylase" evidence="17">
    <location>
        <begin position="286"/>
        <end position="496"/>
    </location>
</feature>
<dbReference type="FunFam" id="3.40.1010.10:FF:000001">
    <property type="entry name" value="Siroheme synthase"/>
    <property type="match status" value="1"/>
</dbReference>
<dbReference type="InterPro" id="IPR037115">
    <property type="entry name" value="Sirohaem_synt_dimer_dom_sf"/>
</dbReference>
<evidence type="ECO:0000256" key="4">
    <source>
        <dbReference type="ARBA" id="ARBA00022603"/>
    </source>
</evidence>
<dbReference type="Gene3D" id="3.40.1010.10">
    <property type="entry name" value="Cobalt-precorrin-4 Transmethylase, Domain 1"/>
    <property type="match status" value="1"/>
</dbReference>
<dbReference type="NCBIfam" id="NF007922">
    <property type="entry name" value="PRK10637.1"/>
    <property type="match status" value="1"/>
</dbReference>
<evidence type="ECO:0000256" key="11">
    <source>
        <dbReference type="ARBA" id="ARBA00023268"/>
    </source>
</evidence>
<dbReference type="GO" id="GO:0004851">
    <property type="term" value="F:uroporphyrin-III C-methyltransferase activity"/>
    <property type="evidence" value="ECO:0007669"/>
    <property type="project" value="InterPro"/>
</dbReference>
<sequence length="532" mass="57086">MRLDETLTPLSRLRWPDLNPAENFMTVQRPDGPPAPDKREIPYNEALLGDTETETPSSGADAEDDAWFPLVLRLGGGARALVVGGGAIGANKTALLVAARAHVVVLAPELCPELARLHRDGRIEHVAQAVSETLLESLLPGSRVVFAATDDRSVNRMVARIASTANIPVCAVDDPEASTFITPAIVRRGPVQVAISTSGAAPVLARRLREKIEAMLPGRLDALARFMRARRPAMNALHPAADTRRRVWEAFLDGPGAEQALAGQEDLATQTLERLARGQGERMGEVWLVGAGPGDPDMLTLGALRLMQNADSVLYDRLLPPEILERVRRDAERIFVGKARSDHVLPQDQINEELVRRARTGERVLRLKGGDPFIFGRGGEEVEALMAAGVPFRILPGVSAANGCAATAGIPLTHRDCAQSCLFLTGHARADGELDLPWDTIARHGQTVVIYMGLGGLASLSTQLQTHGLPASWPAALVENGTRPEQRVIVGDLATLPAKAISENVKSPALIIVGEVVRHRVVSPHGEGDRTS</sequence>
<evidence type="ECO:0000256" key="5">
    <source>
        <dbReference type="ARBA" id="ARBA00022679"/>
    </source>
</evidence>
<dbReference type="InterPro" id="IPR006367">
    <property type="entry name" value="Sirohaem_synthase_N"/>
</dbReference>
<keyword evidence="21" id="KW-1185">Reference proteome</keyword>
<keyword evidence="7" id="KW-0560">Oxidoreductase</keyword>
<feature type="active site" description="Proton donor" evidence="15">
    <location>
        <position position="338"/>
    </location>
</feature>
<evidence type="ECO:0000259" key="18">
    <source>
        <dbReference type="Pfam" id="PF10414"/>
    </source>
</evidence>
<dbReference type="GO" id="GO:0019354">
    <property type="term" value="P:siroheme biosynthetic process"/>
    <property type="evidence" value="ECO:0007669"/>
    <property type="project" value="UniProtKB-UniPathway"/>
</dbReference>
<accession>A0A511X8C0</accession>
<keyword evidence="4 16" id="KW-0489">Methyltransferase</keyword>
<feature type="active site" description="Proton acceptor" evidence="15">
    <location>
        <position position="316"/>
    </location>
</feature>
<dbReference type="GO" id="GO:0032259">
    <property type="term" value="P:methylation"/>
    <property type="evidence" value="ECO:0007669"/>
    <property type="project" value="UniProtKB-KW"/>
</dbReference>
<gene>
    <name evidence="20" type="primary">cysG3</name>
    <name evidence="20" type="ORF">ANI02nite_10710</name>
</gene>
<evidence type="ECO:0000259" key="17">
    <source>
        <dbReference type="Pfam" id="PF00590"/>
    </source>
</evidence>
<dbReference type="InterPro" id="IPR035996">
    <property type="entry name" value="4pyrrol_Methylase_sf"/>
</dbReference>